<accession>A0A286GI25</accession>
<keyword evidence="24" id="KW-1185">Reference proteome</keyword>
<evidence type="ECO:0000256" key="5">
    <source>
        <dbReference type="ARBA" id="ARBA00022519"/>
    </source>
</evidence>
<feature type="region of interest" description="Disordered" evidence="16">
    <location>
        <begin position="941"/>
        <end position="991"/>
    </location>
</feature>
<dbReference type="PRINTS" id="PR00344">
    <property type="entry name" value="BCTRLSENSOR"/>
</dbReference>
<dbReference type="SUPFAM" id="SSF47384">
    <property type="entry name" value="Homodimeric domain of signal transducing histidine kinase"/>
    <property type="match status" value="1"/>
</dbReference>
<dbReference type="InterPro" id="IPR005467">
    <property type="entry name" value="His_kinase_dom"/>
</dbReference>
<evidence type="ECO:0000259" key="19">
    <source>
        <dbReference type="PROSITE" id="PS50110"/>
    </source>
</evidence>
<dbReference type="SMART" id="SM00091">
    <property type="entry name" value="PAS"/>
    <property type="match status" value="3"/>
</dbReference>
<evidence type="ECO:0000256" key="7">
    <source>
        <dbReference type="ARBA" id="ARBA00022679"/>
    </source>
</evidence>
<evidence type="ECO:0000259" key="21">
    <source>
        <dbReference type="PROSITE" id="PS50113"/>
    </source>
</evidence>
<dbReference type="Proteomes" id="UP000219621">
    <property type="component" value="Unassembled WGS sequence"/>
</dbReference>
<evidence type="ECO:0000256" key="9">
    <source>
        <dbReference type="ARBA" id="ARBA00022777"/>
    </source>
</evidence>
<keyword evidence="6 15" id="KW-0597">Phosphoprotein</keyword>
<dbReference type="AlphaFoldDB" id="A0A286GI25"/>
<feature type="domain" description="Response regulatory" evidence="19">
    <location>
        <begin position="815"/>
        <end position="933"/>
    </location>
</feature>
<evidence type="ECO:0000313" key="23">
    <source>
        <dbReference type="EMBL" id="SOD95160.1"/>
    </source>
</evidence>
<dbReference type="Pfam" id="PF00512">
    <property type="entry name" value="HisKA"/>
    <property type="match status" value="1"/>
</dbReference>
<dbReference type="PROSITE" id="PS50109">
    <property type="entry name" value="HIS_KIN"/>
    <property type="match status" value="1"/>
</dbReference>
<dbReference type="EC" id="2.7.13.3" evidence="3"/>
<dbReference type="Gene3D" id="3.40.50.2300">
    <property type="match status" value="1"/>
</dbReference>
<dbReference type="Gene3D" id="1.10.287.130">
    <property type="match status" value="1"/>
</dbReference>
<reference evidence="23 24" key="1">
    <citation type="submission" date="2017-09" db="EMBL/GenBank/DDBJ databases">
        <authorList>
            <person name="Ehlers B."/>
            <person name="Leendertz F.H."/>
        </authorList>
    </citation>
    <scope>NUCLEOTIDE SEQUENCE [LARGE SCALE GENOMIC DNA]</scope>
    <source>
        <strain evidence="23 24">USBA 140</strain>
    </source>
</reference>
<dbReference type="CDD" id="cd00130">
    <property type="entry name" value="PAS"/>
    <property type="match status" value="2"/>
</dbReference>
<dbReference type="PROSITE" id="PS50113">
    <property type="entry name" value="PAC"/>
    <property type="match status" value="2"/>
</dbReference>
<dbReference type="SMART" id="SM00448">
    <property type="entry name" value="REC"/>
    <property type="match status" value="1"/>
</dbReference>
<keyword evidence="8 17" id="KW-0812">Transmembrane</keyword>
<proteinExistence type="predicted"/>
<dbReference type="OrthoDB" id="9801651at2"/>
<dbReference type="Pfam" id="PF00072">
    <property type="entry name" value="Response_reg"/>
    <property type="match status" value="1"/>
</dbReference>
<feature type="modified residue" description="Phosphohistidine" evidence="14">
    <location>
        <position position="1047"/>
    </location>
</feature>
<dbReference type="GO" id="GO:0005886">
    <property type="term" value="C:plasma membrane"/>
    <property type="evidence" value="ECO:0007669"/>
    <property type="project" value="UniProtKB-SubCell"/>
</dbReference>
<evidence type="ECO:0000256" key="12">
    <source>
        <dbReference type="ARBA" id="ARBA00023012"/>
    </source>
</evidence>
<keyword evidence="10" id="KW-0067">ATP-binding</keyword>
<dbReference type="Pfam" id="PF02518">
    <property type="entry name" value="HATPase_c"/>
    <property type="match status" value="1"/>
</dbReference>
<dbReference type="CDD" id="cd00088">
    <property type="entry name" value="HPT"/>
    <property type="match status" value="1"/>
</dbReference>
<sequence length="1111" mass="118587">MTRRSDAILLAAAATAVGGILAAASAPLTGAAAGPAGGAVALAAAGWLAVEAVRCKRRMRVQTRLLDGTADAVVAVTPARVVVAANRAARDLFGEEPPLTGRLLEDIVPGAGEAATLATLGTERNGVRECTGRALDGSDVPLEVTARTLHDGITILAFRDASQRHLADAALRRKLRELENNTRLLREIETLARIGCYDFYPGADEALWSRELERIFGLEGDPANPIRSFDAFLARVHPDDLPLILADAEDQTWREKERMFRIVRLDGEVRHIFSKGYREFGPDGRVVRLFGIDQDVTDRVAAEAALRDSEETLRRVFDSAPVPLVLVDQASGRPLAANRGARQLFEVGEEELGGLRSTDFYDDPADRDRLMATIAREGGVAGWELRLRTRKGRTLWLETSGTLISYQGRPAFLGGFVDIDARKQAAAALRDSEDRLRSLLARLPLPLSVVRLSDGRILFCNDLAAVYLGVSPADAVGLGAVGFFVDRQEFDRVMGALRRDRCLRDMEFRLPDGPDGARWGVASAVALEYEGEDAAVSVGIEITDRRRAEEILARAKVDAETLARAKSEFMAVMSHEIRTPMSGILGMVQLLAGTRLTKTQASYVDTIQRAGDTLLRLMGDILDVGRIEAGTLALAEADFAPRDLLDRIATLMRPWALSKRLELSVEVADGIPPLLRGDEGRINQLLFHLVSNALKVTERGGVRLRMRPLGAAPAGGLRVQIAVDDSGPGIPEDQRDRLFERFAVADASAARQHGGAGLGLALCKGLVTAMGGRIGFDTMPGRGSTFWVTLDLGEGEAPADANGGVAAEAPPGGLRVLLVEDDKVNRMLAVELLRRAGHRVKAAADGLDGVAAAAEGVFDLVLMDLHMPGIDGAEAIRRIRALPDTARATVPIVVLTADITEEGRTAAREAGADTVIAKPFRIDVVNRVVADLLGRPLPLVPPRATADAVAGPSLPREPAPPPRAAPPRAPAPPVPAPAPAADRPALPPLDPRLVPSDSLIVRQWDDLGPEAVRGLVELFRTTTPPRMETLDAAITGGDAATVVDEAHALKGAAGVLGLTPLHRLYQEVEGDALAGDLDAVAQTMPALRRTYDETLRALAAFDAAPAADGVS</sequence>
<evidence type="ECO:0000259" key="18">
    <source>
        <dbReference type="PROSITE" id="PS50109"/>
    </source>
</evidence>
<dbReference type="Gene3D" id="3.30.565.10">
    <property type="entry name" value="Histidine kinase-like ATPase, C-terminal domain"/>
    <property type="match status" value="1"/>
</dbReference>
<evidence type="ECO:0000256" key="17">
    <source>
        <dbReference type="SAM" id="Phobius"/>
    </source>
</evidence>
<feature type="domain" description="PAC" evidence="21">
    <location>
        <begin position="256"/>
        <end position="308"/>
    </location>
</feature>
<dbReference type="PROSITE" id="PS50112">
    <property type="entry name" value="PAS"/>
    <property type="match status" value="1"/>
</dbReference>
<dbReference type="SUPFAM" id="SSF55874">
    <property type="entry name" value="ATPase domain of HSP90 chaperone/DNA topoisomerase II/histidine kinase"/>
    <property type="match status" value="1"/>
</dbReference>
<dbReference type="InterPro" id="IPR000700">
    <property type="entry name" value="PAS-assoc_C"/>
</dbReference>
<dbReference type="CDD" id="cd17546">
    <property type="entry name" value="REC_hyHK_CKI1_RcsC-like"/>
    <property type="match status" value="1"/>
</dbReference>
<comment type="subcellular location">
    <subcellularLocation>
        <location evidence="2">Cell inner membrane</location>
        <topology evidence="2">Multi-pass membrane protein</topology>
    </subcellularLocation>
</comment>
<evidence type="ECO:0000256" key="8">
    <source>
        <dbReference type="ARBA" id="ARBA00022692"/>
    </source>
</evidence>
<dbReference type="EMBL" id="OCNJ01000004">
    <property type="protein sequence ID" value="SOD95160.1"/>
    <property type="molecule type" value="Genomic_DNA"/>
</dbReference>
<dbReference type="InterPro" id="IPR004358">
    <property type="entry name" value="Sig_transdc_His_kin-like_C"/>
</dbReference>
<gene>
    <name evidence="23" type="ORF">SAMN05421508_104246</name>
</gene>
<feature type="domain" description="PAC" evidence="21">
    <location>
        <begin position="381"/>
        <end position="431"/>
    </location>
</feature>
<dbReference type="GO" id="GO:0006355">
    <property type="term" value="P:regulation of DNA-templated transcription"/>
    <property type="evidence" value="ECO:0007669"/>
    <property type="project" value="InterPro"/>
</dbReference>
<keyword evidence="4" id="KW-1003">Cell membrane</keyword>
<dbReference type="SUPFAM" id="SSF55785">
    <property type="entry name" value="PYP-like sensor domain (PAS domain)"/>
    <property type="match status" value="4"/>
</dbReference>
<dbReference type="Gene3D" id="2.10.70.100">
    <property type="match status" value="1"/>
</dbReference>
<dbReference type="Gene3D" id="1.20.120.160">
    <property type="entry name" value="HPT domain"/>
    <property type="match status" value="1"/>
</dbReference>
<evidence type="ECO:0000256" key="4">
    <source>
        <dbReference type="ARBA" id="ARBA00022475"/>
    </source>
</evidence>
<dbReference type="SMART" id="SM00388">
    <property type="entry name" value="HisKA"/>
    <property type="match status" value="1"/>
</dbReference>
<organism evidence="23 24">
    <name type="scientific">Caenispirillum bisanense</name>
    <dbReference type="NCBI Taxonomy" id="414052"/>
    <lineage>
        <taxon>Bacteria</taxon>
        <taxon>Pseudomonadati</taxon>
        <taxon>Pseudomonadota</taxon>
        <taxon>Alphaproteobacteria</taxon>
        <taxon>Rhodospirillales</taxon>
        <taxon>Novispirillaceae</taxon>
        <taxon>Caenispirillum</taxon>
    </lineage>
</organism>
<dbReference type="Gene3D" id="3.30.450.20">
    <property type="entry name" value="PAS domain"/>
    <property type="match status" value="4"/>
</dbReference>
<evidence type="ECO:0000256" key="6">
    <source>
        <dbReference type="ARBA" id="ARBA00022553"/>
    </source>
</evidence>
<dbReference type="Pfam" id="PF00989">
    <property type="entry name" value="PAS"/>
    <property type="match status" value="1"/>
</dbReference>
<dbReference type="NCBIfam" id="TIGR00229">
    <property type="entry name" value="sensory_box"/>
    <property type="match status" value="2"/>
</dbReference>
<dbReference type="InterPro" id="IPR000014">
    <property type="entry name" value="PAS"/>
</dbReference>
<dbReference type="InterPro" id="IPR013767">
    <property type="entry name" value="PAS_fold"/>
</dbReference>
<dbReference type="PROSITE" id="PS50110">
    <property type="entry name" value="RESPONSE_REGULATORY"/>
    <property type="match status" value="1"/>
</dbReference>
<keyword evidence="12" id="KW-0902">Two-component regulatory system</keyword>
<dbReference type="SMART" id="SM00387">
    <property type="entry name" value="HATPase_c"/>
    <property type="match status" value="1"/>
</dbReference>
<dbReference type="Pfam" id="PF08448">
    <property type="entry name" value="PAS_4"/>
    <property type="match status" value="1"/>
</dbReference>
<dbReference type="SUPFAM" id="SSF47226">
    <property type="entry name" value="Histidine-containing phosphotransfer domain, HPT domain"/>
    <property type="match status" value="1"/>
</dbReference>
<dbReference type="RefSeq" id="WP_097279202.1">
    <property type="nucleotide sequence ID" value="NZ_OCNJ01000004.1"/>
</dbReference>
<evidence type="ECO:0000256" key="11">
    <source>
        <dbReference type="ARBA" id="ARBA00022989"/>
    </source>
</evidence>
<dbReference type="InterPro" id="IPR001789">
    <property type="entry name" value="Sig_transdc_resp-reg_receiver"/>
</dbReference>
<evidence type="ECO:0000256" key="15">
    <source>
        <dbReference type="PROSITE-ProRule" id="PRU00169"/>
    </source>
</evidence>
<dbReference type="SUPFAM" id="SSF52172">
    <property type="entry name" value="CheY-like"/>
    <property type="match status" value="1"/>
</dbReference>
<feature type="domain" description="Histidine kinase" evidence="18">
    <location>
        <begin position="572"/>
        <end position="794"/>
    </location>
</feature>
<dbReference type="InterPro" id="IPR036890">
    <property type="entry name" value="HATPase_C_sf"/>
</dbReference>
<dbReference type="InterPro" id="IPR003661">
    <property type="entry name" value="HisK_dim/P_dom"/>
</dbReference>
<keyword evidence="9" id="KW-0418">Kinase</keyword>
<feature type="transmembrane region" description="Helical" evidence="17">
    <location>
        <begin position="32"/>
        <end position="50"/>
    </location>
</feature>
<dbReference type="InterPro" id="IPR013655">
    <property type="entry name" value="PAS_fold_3"/>
</dbReference>
<dbReference type="FunFam" id="3.30.565.10:FF:000010">
    <property type="entry name" value="Sensor histidine kinase RcsC"/>
    <property type="match status" value="1"/>
</dbReference>
<dbReference type="InterPro" id="IPR036097">
    <property type="entry name" value="HisK_dim/P_sf"/>
</dbReference>
<feature type="domain" description="HPt" evidence="22">
    <location>
        <begin position="1008"/>
        <end position="1101"/>
    </location>
</feature>
<keyword evidence="7" id="KW-0808">Transferase</keyword>
<comment type="catalytic activity">
    <reaction evidence="1">
        <text>ATP + protein L-histidine = ADP + protein N-phospho-L-histidine.</text>
        <dbReference type="EC" id="2.7.13.3"/>
    </reaction>
</comment>
<keyword evidence="5" id="KW-0997">Cell inner membrane</keyword>
<dbReference type="InterPro" id="IPR008207">
    <property type="entry name" value="Sig_transdc_His_kin_Hpt_dom"/>
</dbReference>
<feature type="domain" description="PAS" evidence="20">
    <location>
        <begin position="432"/>
        <end position="499"/>
    </location>
</feature>
<keyword evidence="11 17" id="KW-1133">Transmembrane helix</keyword>
<feature type="compositionally biased region" description="Pro residues" evidence="16">
    <location>
        <begin position="955"/>
        <end position="978"/>
    </location>
</feature>
<evidence type="ECO:0000256" key="10">
    <source>
        <dbReference type="ARBA" id="ARBA00022840"/>
    </source>
</evidence>
<dbReference type="CDD" id="cd00082">
    <property type="entry name" value="HisKA"/>
    <property type="match status" value="1"/>
</dbReference>
<dbReference type="InterPro" id="IPR035965">
    <property type="entry name" value="PAS-like_dom_sf"/>
</dbReference>
<evidence type="ECO:0000256" key="1">
    <source>
        <dbReference type="ARBA" id="ARBA00000085"/>
    </source>
</evidence>
<dbReference type="SMART" id="SM00086">
    <property type="entry name" value="PAC"/>
    <property type="match status" value="3"/>
</dbReference>
<feature type="modified residue" description="4-aspartylphosphate" evidence="15">
    <location>
        <position position="864"/>
    </location>
</feature>
<evidence type="ECO:0000256" key="2">
    <source>
        <dbReference type="ARBA" id="ARBA00004429"/>
    </source>
</evidence>
<dbReference type="CDD" id="cd16922">
    <property type="entry name" value="HATPase_EvgS-ArcB-TorS-like"/>
    <property type="match status" value="1"/>
</dbReference>
<evidence type="ECO:0000259" key="20">
    <source>
        <dbReference type="PROSITE" id="PS50112"/>
    </source>
</evidence>
<dbReference type="InterPro" id="IPR013656">
    <property type="entry name" value="PAS_4"/>
</dbReference>
<dbReference type="PANTHER" id="PTHR43047">
    <property type="entry name" value="TWO-COMPONENT HISTIDINE PROTEIN KINASE"/>
    <property type="match status" value="1"/>
</dbReference>
<evidence type="ECO:0000256" key="3">
    <source>
        <dbReference type="ARBA" id="ARBA00012438"/>
    </source>
</evidence>
<dbReference type="InterPro" id="IPR011006">
    <property type="entry name" value="CheY-like_superfamily"/>
</dbReference>
<dbReference type="Pfam" id="PF01627">
    <property type="entry name" value="Hpt"/>
    <property type="match status" value="1"/>
</dbReference>
<evidence type="ECO:0000313" key="24">
    <source>
        <dbReference type="Proteomes" id="UP000219621"/>
    </source>
</evidence>
<evidence type="ECO:0000256" key="16">
    <source>
        <dbReference type="SAM" id="MobiDB-lite"/>
    </source>
</evidence>
<dbReference type="Pfam" id="PF08447">
    <property type="entry name" value="PAS_3"/>
    <property type="match status" value="1"/>
</dbReference>
<evidence type="ECO:0000256" key="13">
    <source>
        <dbReference type="ARBA" id="ARBA00023136"/>
    </source>
</evidence>
<keyword evidence="13 17" id="KW-0472">Membrane</keyword>
<evidence type="ECO:0000259" key="22">
    <source>
        <dbReference type="PROSITE" id="PS50894"/>
    </source>
</evidence>
<evidence type="ECO:0000256" key="14">
    <source>
        <dbReference type="PROSITE-ProRule" id="PRU00110"/>
    </source>
</evidence>
<dbReference type="InterPro" id="IPR036641">
    <property type="entry name" value="HPT_dom_sf"/>
</dbReference>
<dbReference type="PANTHER" id="PTHR43047:SF64">
    <property type="entry name" value="HISTIDINE KINASE CONTAINING CHEY-HOMOLOGOUS RECEIVER DOMAIN AND PAS DOMAIN-RELATED"/>
    <property type="match status" value="1"/>
</dbReference>
<name>A0A286GI25_9PROT</name>
<dbReference type="InterPro" id="IPR001610">
    <property type="entry name" value="PAC"/>
</dbReference>
<dbReference type="GO" id="GO:0000155">
    <property type="term" value="F:phosphorelay sensor kinase activity"/>
    <property type="evidence" value="ECO:0007669"/>
    <property type="project" value="InterPro"/>
</dbReference>
<keyword evidence="10" id="KW-0547">Nucleotide-binding</keyword>
<dbReference type="InterPro" id="IPR003594">
    <property type="entry name" value="HATPase_dom"/>
</dbReference>
<protein>
    <recommendedName>
        <fullName evidence="3">histidine kinase</fullName>
        <ecNumber evidence="3">2.7.13.3</ecNumber>
    </recommendedName>
</protein>
<dbReference type="PROSITE" id="PS50894">
    <property type="entry name" value="HPT"/>
    <property type="match status" value="1"/>
</dbReference>